<evidence type="ECO:0000313" key="1">
    <source>
        <dbReference type="EMBL" id="MFC5517997.1"/>
    </source>
</evidence>
<dbReference type="Pfam" id="PF07370">
    <property type="entry name" value="DUF1489"/>
    <property type="match status" value="1"/>
</dbReference>
<evidence type="ECO:0000313" key="2">
    <source>
        <dbReference type="Proteomes" id="UP001596150"/>
    </source>
</evidence>
<keyword evidence="2" id="KW-1185">Reference proteome</keyword>
<sequence length="145" mass="16172">MPLHLIKLCVGVESIEQLTGWIAEDILRQRGMGLEAEDTHTTRMMPKRIPELLDGGSLYWVIKGQVQARQRLLDLQAVTGADGIQRCRIVFDPEVVATEWQPKRPFQGWRYLLDKEAPRDLASIGGGGDELPSALKAELAELGLL</sequence>
<comment type="caution">
    <text evidence="1">The sequence shown here is derived from an EMBL/GenBank/DDBJ whole genome shotgun (WGS) entry which is preliminary data.</text>
</comment>
<dbReference type="RefSeq" id="WP_266343826.1">
    <property type="nucleotide sequence ID" value="NZ_JAPKNH010000003.1"/>
</dbReference>
<accession>A0ABW0Q2W4</accession>
<gene>
    <name evidence="1" type="ORF">ACFPP9_19615</name>
</gene>
<reference evidence="2" key="1">
    <citation type="journal article" date="2019" name="Int. J. Syst. Evol. Microbiol.">
        <title>The Global Catalogue of Microorganisms (GCM) 10K type strain sequencing project: providing services to taxonomists for standard genome sequencing and annotation.</title>
        <authorList>
            <consortium name="The Broad Institute Genomics Platform"/>
            <consortium name="The Broad Institute Genome Sequencing Center for Infectious Disease"/>
            <person name="Wu L."/>
            <person name="Ma J."/>
        </authorList>
    </citation>
    <scope>NUCLEOTIDE SEQUENCE [LARGE SCALE GENOMIC DNA]</scope>
    <source>
        <strain evidence="2">KACC 12633</strain>
    </source>
</reference>
<dbReference type="EMBL" id="JBHSML010000013">
    <property type="protein sequence ID" value="MFC5517997.1"/>
    <property type="molecule type" value="Genomic_DNA"/>
</dbReference>
<dbReference type="Proteomes" id="UP001596150">
    <property type="component" value="Unassembled WGS sequence"/>
</dbReference>
<dbReference type="PIRSF" id="PIRSF032025">
    <property type="entry name" value="UCP032025"/>
    <property type="match status" value="1"/>
</dbReference>
<protein>
    <submittedName>
        <fullName evidence="1">DUF1489 family protein</fullName>
    </submittedName>
</protein>
<proteinExistence type="predicted"/>
<organism evidence="1 2">
    <name type="scientific">Kaistia terrae</name>
    <dbReference type="NCBI Taxonomy" id="537017"/>
    <lineage>
        <taxon>Bacteria</taxon>
        <taxon>Pseudomonadati</taxon>
        <taxon>Pseudomonadota</taxon>
        <taxon>Alphaproteobacteria</taxon>
        <taxon>Hyphomicrobiales</taxon>
        <taxon>Kaistiaceae</taxon>
        <taxon>Kaistia</taxon>
    </lineage>
</organism>
<dbReference type="InterPro" id="IPR008320">
    <property type="entry name" value="UCP032025"/>
</dbReference>
<name>A0ABW0Q2W4_9HYPH</name>